<organism evidence="1 2">
    <name type="scientific">Coprinopsis marcescibilis</name>
    <name type="common">Agaric fungus</name>
    <name type="synonym">Psathyrella marcescibilis</name>
    <dbReference type="NCBI Taxonomy" id="230819"/>
    <lineage>
        <taxon>Eukaryota</taxon>
        <taxon>Fungi</taxon>
        <taxon>Dikarya</taxon>
        <taxon>Basidiomycota</taxon>
        <taxon>Agaricomycotina</taxon>
        <taxon>Agaricomycetes</taxon>
        <taxon>Agaricomycetidae</taxon>
        <taxon>Agaricales</taxon>
        <taxon>Agaricineae</taxon>
        <taxon>Psathyrellaceae</taxon>
        <taxon>Coprinopsis</taxon>
    </lineage>
</organism>
<dbReference type="Proteomes" id="UP000307440">
    <property type="component" value="Unassembled WGS sequence"/>
</dbReference>
<reference evidence="1 2" key="1">
    <citation type="journal article" date="2019" name="Nat. Ecol. Evol.">
        <title>Megaphylogeny resolves global patterns of mushroom evolution.</title>
        <authorList>
            <person name="Varga T."/>
            <person name="Krizsan K."/>
            <person name="Foldi C."/>
            <person name="Dima B."/>
            <person name="Sanchez-Garcia M."/>
            <person name="Sanchez-Ramirez S."/>
            <person name="Szollosi G.J."/>
            <person name="Szarkandi J.G."/>
            <person name="Papp V."/>
            <person name="Albert L."/>
            <person name="Andreopoulos W."/>
            <person name="Angelini C."/>
            <person name="Antonin V."/>
            <person name="Barry K.W."/>
            <person name="Bougher N.L."/>
            <person name="Buchanan P."/>
            <person name="Buyck B."/>
            <person name="Bense V."/>
            <person name="Catcheside P."/>
            <person name="Chovatia M."/>
            <person name="Cooper J."/>
            <person name="Damon W."/>
            <person name="Desjardin D."/>
            <person name="Finy P."/>
            <person name="Geml J."/>
            <person name="Haridas S."/>
            <person name="Hughes K."/>
            <person name="Justo A."/>
            <person name="Karasinski D."/>
            <person name="Kautmanova I."/>
            <person name="Kiss B."/>
            <person name="Kocsube S."/>
            <person name="Kotiranta H."/>
            <person name="LaButti K.M."/>
            <person name="Lechner B.E."/>
            <person name="Liimatainen K."/>
            <person name="Lipzen A."/>
            <person name="Lukacs Z."/>
            <person name="Mihaltcheva S."/>
            <person name="Morgado L.N."/>
            <person name="Niskanen T."/>
            <person name="Noordeloos M.E."/>
            <person name="Ohm R.A."/>
            <person name="Ortiz-Santana B."/>
            <person name="Ovrebo C."/>
            <person name="Racz N."/>
            <person name="Riley R."/>
            <person name="Savchenko A."/>
            <person name="Shiryaev A."/>
            <person name="Soop K."/>
            <person name="Spirin V."/>
            <person name="Szebenyi C."/>
            <person name="Tomsovsky M."/>
            <person name="Tulloss R.E."/>
            <person name="Uehling J."/>
            <person name="Grigoriev I.V."/>
            <person name="Vagvolgyi C."/>
            <person name="Papp T."/>
            <person name="Martin F.M."/>
            <person name="Miettinen O."/>
            <person name="Hibbett D.S."/>
            <person name="Nagy L.G."/>
        </authorList>
    </citation>
    <scope>NUCLEOTIDE SEQUENCE [LARGE SCALE GENOMIC DNA]</scope>
    <source>
        <strain evidence="1 2">CBS 121175</strain>
    </source>
</reference>
<dbReference type="AlphaFoldDB" id="A0A5C3KFW9"/>
<protein>
    <submittedName>
        <fullName evidence="1">Uncharacterized protein</fullName>
    </submittedName>
</protein>
<evidence type="ECO:0000313" key="1">
    <source>
        <dbReference type="EMBL" id="TFK19049.1"/>
    </source>
</evidence>
<dbReference type="OrthoDB" id="2499463at2759"/>
<sequence>MNLSITVFTLSISICWPKKIEKIAKIDIHHLLPMKLQALKLSYTPDDWQAHAIQRVLQGYDIIICAGTGFSSRVLLCCVEHSSRLDEYVKEFCVGEGGNGHSASPWEYYYGASFRLHWCHQRSHSDHDNRLPLSSHRPLALRGAAPPSPTSYGQPQ</sequence>
<gene>
    <name evidence="1" type="ORF">FA15DRAFT_674792</name>
</gene>
<name>A0A5C3KFW9_COPMA</name>
<dbReference type="EMBL" id="ML210363">
    <property type="protein sequence ID" value="TFK19049.1"/>
    <property type="molecule type" value="Genomic_DNA"/>
</dbReference>
<proteinExistence type="predicted"/>
<evidence type="ECO:0000313" key="2">
    <source>
        <dbReference type="Proteomes" id="UP000307440"/>
    </source>
</evidence>
<accession>A0A5C3KFW9</accession>
<keyword evidence="2" id="KW-1185">Reference proteome</keyword>